<dbReference type="SUPFAM" id="SSF52777">
    <property type="entry name" value="CoA-dependent acyltransferases"/>
    <property type="match status" value="4"/>
</dbReference>
<proteinExistence type="predicted"/>
<dbReference type="Gene3D" id="3.30.559.10">
    <property type="entry name" value="Chloramphenicol acetyltransferase-like domain"/>
    <property type="match status" value="2"/>
</dbReference>
<dbReference type="Gene3D" id="3.40.50.720">
    <property type="entry name" value="NAD(P)-binding Rossmann-like Domain"/>
    <property type="match status" value="1"/>
</dbReference>
<dbReference type="InterPro" id="IPR036736">
    <property type="entry name" value="ACP-like_sf"/>
</dbReference>
<dbReference type="CDD" id="cd05930">
    <property type="entry name" value="A_NRPS"/>
    <property type="match status" value="2"/>
</dbReference>
<dbReference type="Gene3D" id="3.40.50.12780">
    <property type="entry name" value="N-terminal domain of ligase-like"/>
    <property type="match status" value="2"/>
</dbReference>
<gene>
    <name evidence="6" type="ORF">SAMN05216466_104381</name>
</gene>
<dbReference type="OrthoDB" id="6297021at2"/>
<dbReference type="FunFam" id="3.30.300.30:FF:000010">
    <property type="entry name" value="Enterobactin synthetase component F"/>
    <property type="match status" value="1"/>
</dbReference>
<comment type="cofactor">
    <cofactor evidence="1">
        <name>pantetheine 4'-phosphate</name>
        <dbReference type="ChEBI" id="CHEBI:47942"/>
    </cofactor>
</comment>
<dbReference type="InterPro" id="IPR045851">
    <property type="entry name" value="AMP-bd_C_sf"/>
</dbReference>
<organism evidence="6 7">
    <name type="scientific">Paraburkholderia phenazinium</name>
    <dbReference type="NCBI Taxonomy" id="60549"/>
    <lineage>
        <taxon>Bacteria</taxon>
        <taxon>Pseudomonadati</taxon>
        <taxon>Pseudomonadota</taxon>
        <taxon>Betaproteobacteria</taxon>
        <taxon>Burkholderiales</taxon>
        <taxon>Burkholderiaceae</taxon>
        <taxon>Paraburkholderia</taxon>
    </lineage>
</organism>
<dbReference type="InterPro" id="IPR006162">
    <property type="entry name" value="Ppantetheine_attach_site"/>
</dbReference>
<dbReference type="Pfam" id="PF13193">
    <property type="entry name" value="AMP-binding_C"/>
    <property type="match status" value="2"/>
</dbReference>
<dbReference type="InterPro" id="IPR036291">
    <property type="entry name" value="NAD(P)-bd_dom_sf"/>
</dbReference>
<dbReference type="Pfam" id="PF00668">
    <property type="entry name" value="Condensation"/>
    <property type="match status" value="2"/>
</dbReference>
<keyword evidence="2" id="KW-0596">Phosphopantetheine</keyword>
<evidence type="ECO:0000256" key="3">
    <source>
        <dbReference type="ARBA" id="ARBA00022553"/>
    </source>
</evidence>
<accession>A0A1G7W3A1</accession>
<dbReference type="Proteomes" id="UP000199706">
    <property type="component" value="Unassembled WGS sequence"/>
</dbReference>
<dbReference type="InterPro" id="IPR001242">
    <property type="entry name" value="Condensation_dom"/>
</dbReference>
<dbReference type="SUPFAM" id="SSF56801">
    <property type="entry name" value="Acetyl-CoA synthetase-like"/>
    <property type="match status" value="2"/>
</dbReference>
<dbReference type="Pfam" id="PF00501">
    <property type="entry name" value="AMP-binding"/>
    <property type="match status" value="2"/>
</dbReference>
<dbReference type="SUPFAM" id="SSF47336">
    <property type="entry name" value="ACP-like"/>
    <property type="match status" value="2"/>
</dbReference>
<dbReference type="InterPro" id="IPR020806">
    <property type="entry name" value="PKS_PP-bd"/>
</dbReference>
<reference evidence="6 7" key="1">
    <citation type="submission" date="2016-10" db="EMBL/GenBank/DDBJ databases">
        <authorList>
            <person name="de Groot N.N."/>
        </authorList>
    </citation>
    <scope>NUCLEOTIDE SEQUENCE [LARGE SCALE GENOMIC DNA]</scope>
    <source>
        <strain evidence="6 7">LMG 2247</strain>
    </source>
</reference>
<feature type="domain" description="Carrier" evidence="5">
    <location>
        <begin position="939"/>
        <end position="1016"/>
    </location>
</feature>
<evidence type="ECO:0000256" key="1">
    <source>
        <dbReference type="ARBA" id="ARBA00001957"/>
    </source>
</evidence>
<dbReference type="GO" id="GO:0005737">
    <property type="term" value="C:cytoplasm"/>
    <property type="evidence" value="ECO:0007669"/>
    <property type="project" value="TreeGrafter"/>
</dbReference>
<dbReference type="EMBL" id="FNCJ01000004">
    <property type="protein sequence ID" value="SDG66413.1"/>
    <property type="molecule type" value="Genomic_DNA"/>
</dbReference>
<dbReference type="InterPro" id="IPR009081">
    <property type="entry name" value="PP-bd_ACP"/>
</dbReference>
<feature type="domain" description="Carrier" evidence="5">
    <location>
        <begin position="1969"/>
        <end position="2044"/>
    </location>
</feature>
<dbReference type="PROSITE" id="PS50075">
    <property type="entry name" value="CARRIER"/>
    <property type="match status" value="2"/>
</dbReference>
<dbReference type="InterPro" id="IPR013120">
    <property type="entry name" value="FAR_NAD-bd"/>
</dbReference>
<name>A0A1G7W3A1_9BURK</name>
<dbReference type="NCBIfam" id="TIGR01733">
    <property type="entry name" value="AA-adenyl-dom"/>
    <property type="match status" value="2"/>
</dbReference>
<sequence>MELQSFALTQTQARMLASSDAAHNRCAVYQLDGHPDTARLGAAIAQIVAHCQPLRCRTIESERGTRFIVEPQSHTELKVIDLDEHDDFAAHSLIEGLCARNFRMDTGVPWSFTLLRAGKGSYLVFACHAALLDRFSLKPLFEALSSAYNGDSLGPELGIDQQGLLDAEQSLLACERLQADLDFWIGQIGESSFEWHAPRHENDLAGSSFTRHLDAHASHALRREAAALGMAPEVLLLLSFHVLLKRLAGTSTILTAYHQRGRMQGRDGVGYDERSRILKSEFDDAMTLRQFLRHAAARFEMADFHAEIPALEVLREMERRVPGFASPTNVLCEADTLPYDALRLGSLDASLLVPFSRRAAQHDMAVYLDVREQISFHVHSRHPQELDGLGLAFEHYLALLTRIGDSLEQKINGLDLYTPALHERGCGWSDGGPMAAPARDVLELFAESVGLHGTSPAVSGPDAVYSYAQLADAARRMAAGVAPVAAPDALIGICVSRGARIVPAMLGVLEAGAGYLPLDPHMPDERLHYIADDAQLSAVIVDDATHARIAAVVRCPVLVLDDLLADAGTQSSPVSPASARAARLPIAAATHIAYVIYTSGTTGQPKGVVIERGMLAHFVASLAGRYETGPGTRWLQFASVNFDASVVEIFNPLTHGGHLIVAPEEVRADAEALFGFLEARRITHAFLPPAILKLLPRRALPDLTSVLCGGEASDDETIRFWSKLLRLSNIYGPTETTVMATENTFGWHKLANQLGRPLPGYQIHLLDETGQVAPLGGVGEICIGGASVARGYLRRVELSEQKFQPNPFGAGRLYRSGDLGRFLPDGELEFLGRNDFQVKIRGYRIELGEIESSIVEQPEVRAAYVGTCERQGGTALVAWYVGDALNPAALRRRLASRLAHYMVPSFLIPVAALPLNLNGKIDRTRLPPPQTAPLDSSTREFDEFEQTVRAIWAEILEVPVDSIAGDSHFFQMGGHSLLAMLACHRLSSALHAQVQVKALFEDPLFDAFCARLRDASPSEAGLPPLVPVAAGAAGDVKPVPVASRLVRMIHSRSVSKPNDCAYTIVVRVDFSCETHPLRLHQALTNVLAADPVFRAQFAECDGELLLFASAVATPQISIASCDAQAIAARADVLRETALPLECAPLWRAELLLCPQHGSTTLLFCIHHAIFDGWSLKLLLDELALRYDGHTAVPNRLSWFDYCQWAPQLAASVQFATAREYWTCKLEHATLRVELPFDRLHRADNANRSLALPVRPAQVQRLKQFAEASGMTLPPVLFALHLLWLWRISGQAQLACAYPSAGRLVAGSESIYGMFVSMAVLVQDIRTRQSFADLARAVQRQMLDDQDHLLASPYDTDNPRLGALNTIFSLQSGLELDGRIGGAPYKARELPSLSSKADLCAIYYMRPDGGLEGRIEYDSSALGAASVERMAEAFQTLFEAVCQNPAAQAGELRYLSERQHAQCLAFSRGAPVPDAPMSIPVRFARVVAAHATQIAVRCGDQRLSYGELDALSHRIATGLAACVPAGTRVGLSMQKGTLLVASVLGILKAGCAYVPLDPAYPAERLRYFASNCSVATVLADPPSRDALASAGLTQLRYLDPAALAQADPVRLAPVVPDALAYVIHTSGSTGQPKGVMVEHHSVVRMTAGASVALEYGPGSISTLAASTNFDASVLDIFLALLHGGTLVVLPEEARRDPLLMHRLLKDARVTHASLAPVVVQNLPREALPDLRLLGFGGDTLDEASAAWWAAHTRLFSLYGPTETTVMASCGQVLPGGPSRIIGKPLPGYCLYVLNGQQQLAPPGTVGEIYIGGENLARGYVNQSAMTMERFIVDPFSRTPYALMYRTGDLGRFLPDGTLEYFGRNDAQVKLRGFRIELGEIESCVAAAPGVEHAACAVWGDGEQRYLAAYYVAKPDANVAEAALREHAQARLPEYMVPAFFMQLDAIPASANGKLDRKALPAPAPRCGGAPPHAGIERGVADIWEALLQVRGIGRDDSFFRLGGNSILAVRMQAEVRKALGLDFHMASFYRSPTIAALAAEQHQDMIGLAINDAATPIAISDLAPPLAELTRATHTVSPRAVLLTGASGFLGIYLLHELSQQVDKVYCLQRCDQAAAGLEILVKKAAEAGLKIDFSRVEVIPADLAATALGLDSAAWRRLADSVEAILHCGAFVHHLHSYAEMKQANVGGTEALLRLALTGRHKPLCFVSTMSVPETLSGARWIEERVSGALPQRDNGYLLSKWVGEQRVAECARRFGLSAVIARAGNITGDSRSGYSNYAHNHFWLYNKGCIQLGAYPGTGQQIEMMPVDRLAEAVTALALHPRDGLRVANLSNPEKLAVDQWFDAFAQAGFRLRREAPEQWQRRLADVDPANGLALIRDFYIGDLSARPLPVEQTGTLAELAKYGVDLSFDYRSLIRLYLTYLRAQGFIEEPAPAQTQLV</sequence>
<dbReference type="InterPro" id="IPR029058">
    <property type="entry name" value="AB_hydrolase_fold"/>
</dbReference>
<dbReference type="SUPFAM" id="SSF51735">
    <property type="entry name" value="NAD(P)-binding Rossmann-fold domains"/>
    <property type="match status" value="1"/>
</dbReference>
<evidence type="ECO:0000313" key="6">
    <source>
        <dbReference type="EMBL" id="SDG66413.1"/>
    </source>
</evidence>
<dbReference type="PROSITE" id="PS00012">
    <property type="entry name" value="PHOSPHOPANTETHEINE"/>
    <property type="match status" value="1"/>
</dbReference>
<dbReference type="InterPro" id="IPR000873">
    <property type="entry name" value="AMP-dep_synth/lig_dom"/>
</dbReference>
<dbReference type="NCBIfam" id="TIGR01746">
    <property type="entry name" value="Thioester-redct"/>
    <property type="match status" value="1"/>
</dbReference>
<dbReference type="Gene3D" id="1.10.1200.10">
    <property type="entry name" value="ACP-like"/>
    <property type="match status" value="1"/>
</dbReference>
<dbReference type="GO" id="GO:0044550">
    <property type="term" value="P:secondary metabolite biosynthetic process"/>
    <property type="evidence" value="ECO:0007669"/>
    <property type="project" value="TreeGrafter"/>
</dbReference>
<dbReference type="RefSeq" id="WP_090684673.1">
    <property type="nucleotide sequence ID" value="NZ_CADERL010000006.1"/>
</dbReference>
<keyword evidence="3" id="KW-0597">Phosphoprotein</keyword>
<dbReference type="PANTHER" id="PTHR45527">
    <property type="entry name" value="NONRIBOSOMAL PEPTIDE SYNTHETASE"/>
    <property type="match status" value="1"/>
</dbReference>
<dbReference type="Pfam" id="PF07993">
    <property type="entry name" value="NAD_binding_4"/>
    <property type="match status" value="1"/>
</dbReference>
<dbReference type="CDD" id="cd05235">
    <property type="entry name" value="SDR_e1"/>
    <property type="match status" value="1"/>
</dbReference>
<dbReference type="PROSITE" id="PS00455">
    <property type="entry name" value="AMP_BINDING"/>
    <property type="match status" value="2"/>
</dbReference>
<dbReference type="InterPro" id="IPR042099">
    <property type="entry name" value="ANL_N_sf"/>
</dbReference>
<dbReference type="SMART" id="SM00823">
    <property type="entry name" value="PKS_PP"/>
    <property type="match status" value="2"/>
</dbReference>
<dbReference type="Gene3D" id="3.30.300.30">
    <property type="match status" value="2"/>
</dbReference>
<dbReference type="InterPro" id="IPR025110">
    <property type="entry name" value="AMP-bd_C"/>
</dbReference>
<dbReference type="GO" id="GO:0031177">
    <property type="term" value="F:phosphopantetheine binding"/>
    <property type="evidence" value="ECO:0007669"/>
    <property type="project" value="InterPro"/>
</dbReference>
<dbReference type="Gene3D" id="3.40.50.1820">
    <property type="entry name" value="alpha/beta hydrolase"/>
    <property type="match status" value="1"/>
</dbReference>
<dbReference type="InterPro" id="IPR020845">
    <property type="entry name" value="AMP-binding_CS"/>
</dbReference>
<evidence type="ECO:0000259" key="5">
    <source>
        <dbReference type="PROSITE" id="PS50075"/>
    </source>
</evidence>
<dbReference type="Gene3D" id="3.30.559.30">
    <property type="entry name" value="Nonribosomal peptide synthetase, condensation domain"/>
    <property type="match status" value="2"/>
</dbReference>
<evidence type="ECO:0000256" key="4">
    <source>
        <dbReference type="ARBA" id="ARBA00022598"/>
    </source>
</evidence>
<dbReference type="GO" id="GO:0016874">
    <property type="term" value="F:ligase activity"/>
    <property type="evidence" value="ECO:0007669"/>
    <property type="project" value="UniProtKB-KW"/>
</dbReference>
<protein>
    <submittedName>
        <fullName evidence="6">Amino acid adenylation domain-containing protein/thioester reductase domain-containing protein</fullName>
    </submittedName>
</protein>
<dbReference type="Pfam" id="PF00550">
    <property type="entry name" value="PP-binding"/>
    <property type="match status" value="2"/>
</dbReference>
<dbReference type="PANTHER" id="PTHR45527:SF1">
    <property type="entry name" value="FATTY ACID SYNTHASE"/>
    <property type="match status" value="1"/>
</dbReference>
<keyword evidence="4" id="KW-0436">Ligase</keyword>
<dbReference type="InterPro" id="IPR010080">
    <property type="entry name" value="Thioester_reductase-like_dom"/>
</dbReference>
<evidence type="ECO:0000256" key="2">
    <source>
        <dbReference type="ARBA" id="ARBA00022450"/>
    </source>
</evidence>
<dbReference type="InterPro" id="IPR023213">
    <property type="entry name" value="CAT-like_dom_sf"/>
</dbReference>
<dbReference type="InterPro" id="IPR010071">
    <property type="entry name" value="AA_adenyl_dom"/>
</dbReference>
<dbReference type="GO" id="GO:0043041">
    <property type="term" value="P:amino acid activation for nonribosomal peptide biosynthetic process"/>
    <property type="evidence" value="ECO:0007669"/>
    <property type="project" value="TreeGrafter"/>
</dbReference>
<evidence type="ECO:0000313" key="7">
    <source>
        <dbReference type="Proteomes" id="UP000199706"/>
    </source>
</evidence>